<reference evidence="4" key="1">
    <citation type="journal article" date="2019" name="Int. J. Syst. Evol. Microbiol.">
        <title>The Global Catalogue of Microorganisms (GCM) 10K type strain sequencing project: providing services to taxonomists for standard genome sequencing and annotation.</title>
        <authorList>
            <consortium name="The Broad Institute Genomics Platform"/>
            <consortium name="The Broad Institute Genome Sequencing Center for Infectious Disease"/>
            <person name="Wu L."/>
            <person name="Ma J."/>
        </authorList>
    </citation>
    <scope>NUCLEOTIDE SEQUENCE [LARGE SCALE GENOMIC DNA]</scope>
    <source>
        <strain evidence="4">JCM 17839</strain>
    </source>
</reference>
<name>A0ABP8PP56_9MICO</name>
<dbReference type="CDD" id="cd07067">
    <property type="entry name" value="HP_PGM_like"/>
    <property type="match status" value="1"/>
</dbReference>
<dbReference type="PANTHER" id="PTHR48100:SF1">
    <property type="entry name" value="HISTIDINE PHOSPHATASE FAMILY PROTEIN-RELATED"/>
    <property type="match status" value="1"/>
</dbReference>
<keyword evidence="2" id="KW-0413">Isomerase</keyword>
<dbReference type="Pfam" id="PF00300">
    <property type="entry name" value="His_Phos_1"/>
    <property type="match status" value="1"/>
</dbReference>
<dbReference type="InterPro" id="IPR013078">
    <property type="entry name" value="His_Pase_superF_clade-1"/>
</dbReference>
<keyword evidence="4" id="KW-1185">Reference proteome</keyword>
<dbReference type="Proteomes" id="UP001500731">
    <property type="component" value="Unassembled WGS sequence"/>
</dbReference>
<dbReference type="Gene3D" id="3.40.50.1240">
    <property type="entry name" value="Phosphoglycerate mutase-like"/>
    <property type="match status" value="1"/>
</dbReference>
<evidence type="ECO:0000256" key="1">
    <source>
        <dbReference type="ARBA" id="ARBA00023152"/>
    </source>
</evidence>
<protein>
    <submittedName>
        <fullName evidence="3">Histidine phosphatase family protein</fullName>
    </submittedName>
</protein>
<comment type="caution">
    <text evidence="3">The sequence shown here is derived from an EMBL/GenBank/DDBJ whole genome shotgun (WGS) entry which is preliminary data.</text>
</comment>
<dbReference type="PROSITE" id="PS00175">
    <property type="entry name" value="PG_MUTASE"/>
    <property type="match status" value="1"/>
</dbReference>
<dbReference type="InterPro" id="IPR029033">
    <property type="entry name" value="His_PPase_superfam"/>
</dbReference>
<keyword evidence="1" id="KW-0324">Glycolysis</keyword>
<evidence type="ECO:0000256" key="2">
    <source>
        <dbReference type="ARBA" id="ARBA00023235"/>
    </source>
</evidence>
<gene>
    <name evidence="3" type="ORF">GCM10023171_30600</name>
</gene>
<dbReference type="InterPro" id="IPR001345">
    <property type="entry name" value="PG/BPGM_mutase_AS"/>
</dbReference>
<proteinExistence type="predicted"/>
<dbReference type="EMBL" id="BAABGP010000022">
    <property type="protein sequence ID" value="GAA4489550.1"/>
    <property type="molecule type" value="Genomic_DNA"/>
</dbReference>
<accession>A0ABP8PP56</accession>
<dbReference type="InterPro" id="IPR050275">
    <property type="entry name" value="PGM_Phosphatase"/>
</dbReference>
<dbReference type="SUPFAM" id="SSF53254">
    <property type="entry name" value="Phosphoglycerate mutase-like"/>
    <property type="match status" value="1"/>
</dbReference>
<evidence type="ECO:0000313" key="3">
    <source>
        <dbReference type="EMBL" id="GAA4489550.1"/>
    </source>
</evidence>
<dbReference type="PANTHER" id="PTHR48100">
    <property type="entry name" value="BROAD-SPECIFICITY PHOSPHATASE YOR283W-RELATED"/>
    <property type="match status" value="1"/>
</dbReference>
<dbReference type="SMART" id="SM00855">
    <property type="entry name" value="PGAM"/>
    <property type="match status" value="1"/>
</dbReference>
<evidence type="ECO:0000313" key="4">
    <source>
        <dbReference type="Proteomes" id="UP001500731"/>
    </source>
</evidence>
<organism evidence="3 4">
    <name type="scientific">Microbacterium panaciterrae</name>
    <dbReference type="NCBI Taxonomy" id="985759"/>
    <lineage>
        <taxon>Bacteria</taxon>
        <taxon>Bacillati</taxon>
        <taxon>Actinomycetota</taxon>
        <taxon>Actinomycetes</taxon>
        <taxon>Micrococcales</taxon>
        <taxon>Microbacteriaceae</taxon>
        <taxon>Microbacterium</taxon>
    </lineage>
</organism>
<sequence>MTRIWVVRHGQSMLNAAERMQGWSDAPLTAVGRAQAVERGLDFAAAGIEFDAAFSGDGTRHRETAAGLLSAAGSDLRAEPDPRWRELCFGRLEAVRARKFFRLMRAHAEAENPFIATLDALAAVDPLAESPADVARRALEALHDVAGSGSEVLVVTSGITIMSLLRTLGADLGHLTTGPANLSVSTVHRHEDGWRVEHIASPDPVAV</sequence>
<dbReference type="RefSeq" id="WP_345188265.1">
    <property type="nucleotide sequence ID" value="NZ_BAABGP010000022.1"/>
</dbReference>